<evidence type="ECO:0000313" key="2">
    <source>
        <dbReference type="Proteomes" id="UP000824087"/>
    </source>
</evidence>
<dbReference type="Proteomes" id="UP000824087">
    <property type="component" value="Unassembled WGS sequence"/>
</dbReference>
<dbReference type="EMBL" id="DVML01000007">
    <property type="protein sequence ID" value="HIU22116.1"/>
    <property type="molecule type" value="Genomic_DNA"/>
</dbReference>
<comment type="caution">
    <text evidence="1">The sequence shown here is derived from an EMBL/GenBank/DDBJ whole genome shotgun (WGS) entry which is preliminary data.</text>
</comment>
<organism evidence="1 2">
    <name type="scientific">Candidatus Fimihabitans intestinipullorum</name>
    <dbReference type="NCBI Taxonomy" id="2840820"/>
    <lineage>
        <taxon>Bacteria</taxon>
        <taxon>Bacillati</taxon>
        <taxon>Mycoplasmatota</taxon>
        <taxon>Mycoplasmatota incertae sedis</taxon>
        <taxon>Candidatus Fimihabitans</taxon>
    </lineage>
</organism>
<reference evidence="1" key="1">
    <citation type="submission" date="2020-10" db="EMBL/GenBank/DDBJ databases">
        <authorList>
            <person name="Gilroy R."/>
        </authorList>
    </citation>
    <scope>NUCLEOTIDE SEQUENCE</scope>
    <source>
        <strain evidence="1">CHK197-8231</strain>
    </source>
</reference>
<reference evidence="1" key="2">
    <citation type="journal article" date="2021" name="PeerJ">
        <title>Extensive microbial diversity within the chicken gut microbiome revealed by metagenomics and culture.</title>
        <authorList>
            <person name="Gilroy R."/>
            <person name="Ravi A."/>
            <person name="Getino M."/>
            <person name="Pursley I."/>
            <person name="Horton D.L."/>
            <person name="Alikhan N.F."/>
            <person name="Baker D."/>
            <person name="Gharbi K."/>
            <person name="Hall N."/>
            <person name="Watson M."/>
            <person name="Adriaenssens E.M."/>
            <person name="Foster-Nyarko E."/>
            <person name="Jarju S."/>
            <person name="Secka A."/>
            <person name="Antonio M."/>
            <person name="Oren A."/>
            <person name="Chaudhuri R.R."/>
            <person name="La Ragione R."/>
            <person name="Hildebrand F."/>
            <person name="Pallen M.J."/>
        </authorList>
    </citation>
    <scope>NUCLEOTIDE SEQUENCE</scope>
    <source>
        <strain evidence="1">CHK197-8231</strain>
    </source>
</reference>
<gene>
    <name evidence="1" type="ORF">IAD49_00895</name>
</gene>
<name>A0A9D1L302_9BACT</name>
<accession>A0A9D1L302</accession>
<sequence>MKSIEDVQVAMNKNAYLTDEIKANIMSLVSIFHNRFPNVDLDNLCKNLTTLKIDKATKFITLEPISYNGMLNVLSINKGSLKEVPDAKNLLMSAIICMIATNQRGITGFCDNPKFEALNAGYVAGMANMLVGNDSDVDYYTDEIIATNLFGQIVGPDVLAKAFFENNSSIIVNQFMNAGE</sequence>
<protein>
    <submittedName>
        <fullName evidence="1">Uncharacterized protein</fullName>
    </submittedName>
</protein>
<proteinExistence type="predicted"/>
<evidence type="ECO:0000313" key="1">
    <source>
        <dbReference type="EMBL" id="HIU22116.1"/>
    </source>
</evidence>
<dbReference type="AlphaFoldDB" id="A0A9D1L302"/>